<evidence type="ECO:0000256" key="1">
    <source>
        <dbReference type="SAM" id="MobiDB-lite"/>
    </source>
</evidence>
<dbReference type="InParanoid" id="A0A165GXU1"/>
<proteinExistence type="predicted"/>
<protein>
    <submittedName>
        <fullName evidence="2">Uncharacterized protein</fullName>
    </submittedName>
</protein>
<gene>
    <name evidence="2" type="ORF">LAESUDRAFT_789266</name>
</gene>
<dbReference type="RefSeq" id="XP_040768715.1">
    <property type="nucleotide sequence ID" value="XM_040913913.1"/>
</dbReference>
<feature type="compositionally biased region" description="Basic and acidic residues" evidence="1">
    <location>
        <begin position="69"/>
        <end position="102"/>
    </location>
</feature>
<feature type="region of interest" description="Disordered" evidence="1">
    <location>
        <begin position="69"/>
        <end position="114"/>
    </location>
</feature>
<sequence length="114" mass="13568">MITSIRWPRQVGVAYRRPDGSGHVVVLNSPGSPYRRYMDYQSRARGQDVTSEVRASRIYIIFALDRQRTTSEAYARERQSREEQEARRVRELQQQEEERTQREQNGFYGGRFHD</sequence>
<organism evidence="2 3">
    <name type="scientific">Laetiporus sulphureus 93-53</name>
    <dbReference type="NCBI Taxonomy" id="1314785"/>
    <lineage>
        <taxon>Eukaryota</taxon>
        <taxon>Fungi</taxon>
        <taxon>Dikarya</taxon>
        <taxon>Basidiomycota</taxon>
        <taxon>Agaricomycotina</taxon>
        <taxon>Agaricomycetes</taxon>
        <taxon>Polyporales</taxon>
        <taxon>Laetiporus</taxon>
    </lineage>
</organism>
<dbReference type="OrthoDB" id="3250447at2759"/>
<reference evidence="2 3" key="1">
    <citation type="journal article" date="2016" name="Mol. Biol. Evol.">
        <title>Comparative Genomics of Early-Diverging Mushroom-Forming Fungi Provides Insights into the Origins of Lignocellulose Decay Capabilities.</title>
        <authorList>
            <person name="Nagy L.G."/>
            <person name="Riley R."/>
            <person name="Tritt A."/>
            <person name="Adam C."/>
            <person name="Daum C."/>
            <person name="Floudas D."/>
            <person name="Sun H."/>
            <person name="Yadav J.S."/>
            <person name="Pangilinan J."/>
            <person name="Larsson K.H."/>
            <person name="Matsuura K."/>
            <person name="Barry K."/>
            <person name="Labutti K."/>
            <person name="Kuo R."/>
            <person name="Ohm R.A."/>
            <person name="Bhattacharya S.S."/>
            <person name="Shirouzu T."/>
            <person name="Yoshinaga Y."/>
            <person name="Martin F.M."/>
            <person name="Grigoriev I.V."/>
            <person name="Hibbett D.S."/>
        </authorList>
    </citation>
    <scope>NUCLEOTIDE SEQUENCE [LARGE SCALE GENOMIC DNA]</scope>
    <source>
        <strain evidence="2 3">93-53</strain>
    </source>
</reference>
<dbReference type="AlphaFoldDB" id="A0A165GXU1"/>
<evidence type="ECO:0000313" key="3">
    <source>
        <dbReference type="Proteomes" id="UP000076871"/>
    </source>
</evidence>
<name>A0A165GXU1_9APHY</name>
<accession>A0A165GXU1</accession>
<evidence type="ECO:0000313" key="2">
    <source>
        <dbReference type="EMBL" id="KZT10975.1"/>
    </source>
</evidence>
<dbReference type="Proteomes" id="UP000076871">
    <property type="component" value="Unassembled WGS sequence"/>
</dbReference>
<dbReference type="STRING" id="1314785.A0A165GXU1"/>
<dbReference type="GeneID" id="63830941"/>
<keyword evidence="3" id="KW-1185">Reference proteome</keyword>
<dbReference type="EMBL" id="KV427608">
    <property type="protein sequence ID" value="KZT10975.1"/>
    <property type="molecule type" value="Genomic_DNA"/>
</dbReference>